<feature type="domain" description="Helicase C-terminal" evidence="2">
    <location>
        <begin position="1"/>
        <end position="103"/>
    </location>
</feature>
<dbReference type="GO" id="GO:0003723">
    <property type="term" value="F:RNA binding"/>
    <property type="evidence" value="ECO:0007669"/>
    <property type="project" value="UniProtKB-KW"/>
</dbReference>
<dbReference type="Gramene" id="ONK73256">
    <property type="protein sequence ID" value="ONK73256"/>
    <property type="gene ID" value="A4U43_C04F29030"/>
</dbReference>
<reference evidence="4" key="1">
    <citation type="journal article" date="2017" name="Nat. Commun.">
        <title>The asparagus genome sheds light on the origin and evolution of a young Y chromosome.</title>
        <authorList>
            <person name="Harkess A."/>
            <person name="Zhou J."/>
            <person name="Xu C."/>
            <person name="Bowers J.E."/>
            <person name="Van der Hulst R."/>
            <person name="Ayyampalayam S."/>
            <person name="Mercati F."/>
            <person name="Riccardi P."/>
            <person name="McKain M.R."/>
            <person name="Kakrana A."/>
            <person name="Tang H."/>
            <person name="Ray J."/>
            <person name="Groenendijk J."/>
            <person name="Arikit S."/>
            <person name="Mathioni S.M."/>
            <person name="Nakano M."/>
            <person name="Shan H."/>
            <person name="Telgmann-Rauber A."/>
            <person name="Kanno A."/>
            <person name="Yue Z."/>
            <person name="Chen H."/>
            <person name="Li W."/>
            <person name="Chen Y."/>
            <person name="Xu X."/>
            <person name="Zhang Y."/>
            <person name="Luo S."/>
            <person name="Chen H."/>
            <person name="Gao J."/>
            <person name="Mao Z."/>
            <person name="Pires J.C."/>
            <person name="Luo M."/>
            <person name="Kudrna D."/>
            <person name="Wing R.A."/>
            <person name="Meyers B.C."/>
            <person name="Yi K."/>
            <person name="Kong H."/>
            <person name="Lavrijsen P."/>
            <person name="Sunseri F."/>
            <person name="Falavigna A."/>
            <person name="Ye Y."/>
            <person name="Leebens-Mack J.H."/>
            <person name="Chen G."/>
        </authorList>
    </citation>
    <scope>NUCLEOTIDE SEQUENCE [LARGE SCALE GENOMIC DNA]</scope>
    <source>
        <strain evidence="4">cv. DH0086</strain>
    </source>
</reference>
<dbReference type="InterPro" id="IPR001650">
    <property type="entry name" value="Helicase_C-like"/>
</dbReference>
<keyword evidence="4" id="KW-1185">Reference proteome</keyword>
<evidence type="ECO:0000313" key="4">
    <source>
        <dbReference type="Proteomes" id="UP000243459"/>
    </source>
</evidence>
<evidence type="ECO:0000259" key="2">
    <source>
        <dbReference type="PROSITE" id="PS51194"/>
    </source>
</evidence>
<dbReference type="PROSITE" id="PS51194">
    <property type="entry name" value="HELICASE_CTER"/>
    <property type="match status" value="1"/>
</dbReference>
<dbReference type="EMBL" id="CM007384">
    <property type="protein sequence ID" value="ONK73256.1"/>
    <property type="molecule type" value="Genomic_DNA"/>
</dbReference>
<keyword evidence="1" id="KW-0694">RNA-binding</keyword>
<proteinExistence type="predicted"/>
<dbReference type="PANTHER" id="PTHR47958">
    <property type="entry name" value="ATP-DEPENDENT RNA HELICASE DBP3"/>
    <property type="match status" value="1"/>
</dbReference>
<sequence length="103" mass="11581">MFCSQDSPAVFGFKSLKMRNHEYAANLSLLGRSKSECNSDNMPDCYVGYYQSVKDTPPSEREKALNSFKRGWAPIMVATYVAACGLDIPHVAHMINFDLPKDR</sequence>
<dbReference type="SUPFAM" id="SSF52540">
    <property type="entry name" value="P-loop containing nucleoside triphosphate hydrolases"/>
    <property type="match status" value="1"/>
</dbReference>
<organism evidence="3 4">
    <name type="scientific">Asparagus officinalis</name>
    <name type="common">Garden asparagus</name>
    <dbReference type="NCBI Taxonomy" id="4686"/>
    <lineage>
        <taxon>Eukaryota</taxon>
        <taxon>Viridiplantae</taxon>
        <taxon>Streptophyta</taxon>
        <taxon>Embryophyta</taxon>
        <taxon>Tracheophyta</taxon>
        <taxon>Spermatophyta</taxon>
        <taxon>Magnoliopsida</taxon>
        <taxon>Liliopsida</taxon>
        <taxon>Asparagales</taxon>
        <taxon>Asparagaceae</taxon>
        <taxon>Asparagoideae</taxon>
        <taxon>Asparagus</taxon>
    </lineage>
</organism>
<name>A0A5P1F4F0_ASPOF</name>
<evidence type="ECO:0000256" key="1">
    <source>
        <dbReference type="ARBA" id="ARBA00022884"/>
    </source>
</evidence>
<dbReference type="AlphaFoldDB" id="A0A5P1F4F0"/>
<accession>A0A5P1F4F0</accession>
<dbReference type="Pfam" id="PF00271">
    <property type="entry name" value="Helicase_C"/>
    <property type="match status" value="1"/>
</dbReference>
<protein>
    <recommendedName>
        <fullName evidence="2">Helicase C-terminal domain-containing protein</fullName>
    </recommendedName>
</protein>
<dbReference type="Gene3D" id="3.40.50.300">
    <property type="entry name" value="P-loop containing nucleotide triphosphate hydrolases"/>
    <property type="match status" value="1"/>
</dbReference>
<dbReference type="Proteomes" id="UP000243459">
    <property type="component" value="Chromosome 4"/>
</dbReference>
<gene>
    <name evidence="3" type="ORF">A4U43_C04F29030</name>
</gene>
<dbReference type="InterPro" id="IPR027417">
    <property type="entry name" value="P-loop_NTPase"/>
</dbReference>
<evidence type="ECO:0000313" key="3">
    <source>
        <dbReference type="EMBL" id="ONK73256.1"/>
    </source>
</evidence>